<dbReference type="GO" id="GO:0004553">
    <property type="term" value="F:hydrolase activity, hydrolyzing O-glycosyl compounds"/>
    <property type="evidence" value="ECO:0007669"/>
    <property type="project" value="InterPro"/>
</dbReference>
<reference evidence="6 7" key="1">
    <citation type="submission" date="2016-06" db="EMBL/GenBank/DDBJ databases">
        <title>Complete genome sequences of Bordetella bronchialis and Bordetella flabilis.</title>
        <authorList>
            <person name="LiPuma J.J."/>
            <person name="Spilker T."/>
        </authorList>
    </citation>
    <scope>NUCLEOTIDE SEQUENCE [LARGE SCALE GENOMIC DNA]</scope>
    <source>
        <strain evidence="6 7">AU10664</strain>
    </source>
</reference>
<evidence type="ECO:0000256" key="1">
    <source>
        <dbReference type="ARBA" id="ARBA00007734"/>
    </source>
</evidence>
<dbReference type="InterPro" id="IPR012289">
    <property type="entry name" value="Lytic_TGlycosylase_superhlx_L"/>
</dbReference>
<evidence type="ECO:0000256" key="2">
    <source>
        <dbReference type="ARBA" id="ARBA00022729"/>
    </source>
</evidence>
<organism evidence="6 7">
    <name type="scientific">Bordetella flabilis</name>
    <dbReference type="NCBI Taxonomy" id="463014"/>
    <lineage>
        <taxon>Bacteria</taxon>
        <taxon>Pseudomonadati</taxon>
        <taxon>Pseudomonadota</taxon>
        <taxon>Betaproteobacteria</taxon>
        <taxon>Burkholderiales</taxon>
        <taxon>Alcaligenaceae</taxon>
        <taxon>Bordetella</taxon>
    </lineage>
</organism>
<proteinExistence type="inferred from homology"/>
<dbReference type="SUPFAM" id="SSF48435">
    <property type="entry name" value="Bacterial muramidases"/>
    <property type="match status" value="1"/>
</dbReference>
<feature type="domain" description="Lytic transglycosylase superhelical linker" evidence="5">
    <location>
        <begin position="469"/>
        <end position="527"/>
    </location>
</feature>
<accession>A0A193GLL7</accession>
<feature type="region of interest" description="Disordered" evidence="3">
    <location>
        <begin position="43"/>
        <end position="90"/>
    </location>
</feature>
<dbReference type="CDD" id="cd13401">
    <property type="entry name" value="Slt70-like"/>
    <property type="match status" value="1"/>
</dbReference>
<feature type="compositionally biased region" description="Polar residues" evidence="3">
    <location>
        <begin position="44"/>
        <end position="60"/>
    </location>
</feature>
<feature type="compositionally biased region" description="Low complexity" evidence="3">
    <location>
        <begin position="61"/>
        <end position="75"/>
    </location>
</feature>
<dbReference type="STRING" id="463014.BAU07_24560"/>
<dbReference type="SUPFAM" id="SSF53955">
    <property type="entry name" value="Lysozyme-like"/>
    <property type="match status" value="1"/>
</dbReference>
<sequence length="715" mass="79834">MMRRGESGRYQKLPGTDGSRLLWRCVPVLALLTSACAPVDAQQRAAQTQDPPAASATVSQPAGAPAPAAAIAADPPEFRPPDEPAIPVSQPPSIARQAVLSARQAMMRKQWSALAVTVPQAQDDVLGMYPEYWLLRYQVWNSPRAQWPVAQMQRFIEHNSDAYLADKLRADWLLSAARSGDSDTVLRLAPVKNGNAQTDCAVLEARHLSGRKVTAAEAKRAFAPGAWCWSLYDQLVADHVLGWKDLQPELRDAIEDNKLTDARRYAGYLFAPAQQKAFDSLIQDPMKWLVRQPRPPRTQAETELATIALARLARKDLDVGDAYVRREWAGSLPRQDMAWVRAQFALVAVLNLDPRAHDWYVEAGHIRLTQYNEEWKVRAALRQARIDWKWVIASIDAMSAEAREEPAWIYWRARGFAASGQHERAQHEYERIAGKFNFYGQLAAEELGRPITLPPRATPVTAQELARARANTGLQRAIALFRLGWRGDAVPEWNFALRGMDDRQLLAAAEMARRENIYDRVVNTSDRTEKQFDFTQRYIAPFEGRVTAKANQIALDPAWVYGLIRQESRFIMDARSSVGASGLMQLMPATAKWVAGKIGLSNFTPAQVNDFDTNTLLGTSYLSMVLQDLGGSQVLASAGYNAGPRRPVRWRAALTHPVEGAIFAETIPFTETRIYVKNVMANATYYAALFSGQPQSLKQRLGRISPEPAERVDLP</sequence>
<dbReference type="InterPro" id="IPR008258">
    <property type="entry name" value="Transglycosylase_SLT_dom_1"/>
</dbReference>
<evidence type="ECO:0000313" key="6">
    <source>
        <dbReference type="EMBL" id="ANN80760.1"/>
    </source>
</evidence>
<dbReference type="PANTHER" id="PTHR37423">
    <property type="entry name" value="SOLUBLE LYTIC MUREIN TRANSGLYCOSYLASE-RELATED"/>
    <property type="match status" value="1"/>
</dbReference>
<dbReference type="Gene3D" id="1.25.20.10">
    <property type="entry name" value="Bacterial muramidases"/>
    <property type="match status" value="1"/>
</dbReference>
<dbReference type="EMBL" id="CP016172">
    <property type="protein sequence ID" value="ANN80760.1"/>
    <property type="molecule type" value="Genomic_DNA"/>
</dbReference>
<dbReference type="KEGG" id="bfz:BAU07_24560"/>
<comment type="similarity">
    <text evidence="1">Belongs to the transglycosylase Slt family.</text>
</comment>
<evidence type="ECO:0000259" key="4">
    <source>
        <dbReference type="Pfam" id="PF01464"/>
    </source>
</evidence>
<protein>
    <submittedName>
        <fullName evidence="6">Lytic transglycosylase</fullName>
    </submittedName>
</protein>
<dbReference type="GO" id="GO:0042597">
    <property type="term" value="C:periplasmic space"/>
    <property type="evidence" value="ECO:0007669"/>
    <property type="project" value="InterPro"/>
</dbReference>
<dbReference type="AlphaFoldDB" id="A0A193GLL7"/>
<dbReference type="Pfam" id="PF01464">
    <property type="entry name" value="SLT"/>
    <property type="match status" value="1"/>
</dbReference>
<dbReference type="RefSeq" id="WP_066665707.1">
    <property type="nucleotide sequence ID" value="NZ_CBCSCL010000003.1"/>
</dbReference>
<keyword evidence="7" id="KW-1185">Reference proteome</keyword>
<name>A0A193GLL7_9BORD</name>
<dbReference type="InterPro" id="IPR037061">
    <property type="entry name" value="Lytic_TGlycoase_superhlx_L_sf"/>
</dbReference>
<feature type="domain" description="Transglycosylase SLT" evidence="4">
    <location>
        <begin position="548"/>
        <end position="652"/>
    </location>
</feature>
<dbReference type="Pfam" id="PF14718">
    <property type="entry name" value="SLT_L"/>
    <property type="match status" value="1"/>
</dbReference>
<evidence type="ECO:0000259" key="5">
    <source>
        <dbReference type="Pfam" id="PF14718"/>
    </source>
</evidence>
<evidence type="ECO:0000256" key="3">
    <source>
        <dbReference type="SAM" id="MobiDB-lite"/>
    </source>
</evidence>
<dbReference type="InterPro" id="IPR023346">
    <property type="entry name" value="Lysozyme-like_dom_sf"/>
</dbReference>
<dbReference type="InterPro" id="IPR008939">
    <property type="entry name" value="Lytic_TGlycosylase_superhlx_U"/>
</dbReference>
<dbReference type="Gene3D" id="1.10.1240.20">
    <property type="entry name" value="Lytic transglycosylase, superhelical linker domain"/>
    <property type="match status" value="1"/>
</dbReference>
<evidence type="ECO:0000313" key="7">
    <source>
        <dbReference type="Proteomes" id="UP000091926"/>
    </source>
</evidence>
<keyword evidence="2" id="KW-0732">Signal</keyword>
<dbReference type="Gene3D" id="1.10.530.10">
    <property type="match status" value="1"/>
</dbReference>
<gene>
    <name evidence="6" type="ORF">BAU07_24560</name>
</gene>
<dbReference type="Proteomes" id="UP000091926">
    <property type="component" value="Chromosome"/>
</dbReference>
<dbReference type="PANTHER" id="PTHR37423:SF5">
    <property type="entry name" value="SOLUBLE LYTIC MUREIN TRANSGLYCOSYLASE"/>
    <property type="match status" value="1"/>
</dbReference>